<dbReference type="GO" id="GO:0034353">
    <property type="term" value="F:mRNA 5'-diphosphatase activity"/>
    <property type="evidence" value="ECO:0007669"/>
    <property type="project" value="TreeGrafter"/>
</dbReference>
<dbReference type="PROSITE" id="PS51462">
    <property type="entry name" value="NUDIX"/>
    <property type="match status" value="1"/>
</dbReference>
<sequence length="160" mass="19444">MNDKTYRKNVGLIVLNPENQLLVCKRKDTKKWQFPQGGVDSNEKPIQAAYRELFEEVGISKKDVKLLKESEHWYKYDVPIDYRHKTINFKKFKGQSQKWFIFKSKYKLEIDFMNDLHEEFDGYQWVSYWYPLSQIIDFKKPVYEKVLKEFLPIYLKVVND</sequence>
<dbReference type="Gene3D" id="3.90.79.10">
    <property type="entry name" value="Nucleoside Triphosphate Pyrophosphohydrolase"/>
    <property type="match status" value="1"/>
</dbReference>
<protein>
    <recommendedName>
        <fullName evidence="3">Nudix hydrolase domain-containing protein</fullName>
    </recommendedName>
</protein>
<dbReference type="InterPro" id="IPR020084">
    <property type="entry name" value="NUDIX_hydrolase_CS"/>
</dbReference>
<feature type="domain" description="Nudix hydrolase" evidence="3">
    <location>
        <begin position="5"/>
        <end position="148"/>
    </location>
</feature>
<evidence type="ECO:0000313" key="4">
    <source>
        <dbReference type="EMBL" id="SVA40165.1"/>
    </source>
</evidence>
<dbReference type="AlphaFoldDB" id="A0A381VIJ3"/>
<reference evidence="4" key="1">
    <citation type="submission" date="2018-05" db="EMBL/GenBank/DDBJ databases">
        <authorList>
            <person name="Lanie J.A."/>
            <person name="Ng W.-L."/>
            <person name="Kazmierczak K.M."/>
            <person name="Andrzejewski T.M."/>
            <person name="Davidsen T.M."/>
            <person name="Wayne K.J."/>
            <person name="Tettelin H."/>
            <person name="Glass J.I."/>
            <person name="Rusch D."/>
            <person name="Podicherti R."/>
            <person name="Tsui H.-C.T."/>
            <person name="Winkler M.E."/>
        </authorList>
    </citation>
    <scope>NUCLEOTIDE SEQUENCE</scope>
</reference>
<evidence type="ECO:0000259" key="3">
    <source>
        <dbReference type="PROSITE" id="PS51462"/>
    </source>
</evidence>
<dbReference type="CDD" id="cd03671">
    <property type="entry name" value="NUDIX_Ap4A_hydrolase_plant_like"/>
    <property type="match status" value="1"/>
</dbReference>
<keyword evidence="2" id="KW-0378">Hydrolase</keyword>
<dbReference type="InterPro" id="IPR015797">
    <property type="entry name" value="NUDIX_hydrolase-like_dom_sf"/>
</dbReference>
<dbReference type="PROSITE" id="PS00893">
    <property type="entry name" value="NUDIX_BOX"/>
    <property type="match status" value="1"/>
</dbReference>
<dbReference type="EMBL" id="UINC01008937">
    <property type="protein sequence ID" value="SVA40165.1"/>
    <property type="molecule type" value="Genomic_DNA"/>
</dbReference>
<dbReference type="GO" id="GO:0006402">
    <property type="term" value="P:mRNA catabolic process"/>
    <property type="evidence" value="ECO:0007669"/>
    <property type="project" value="TreeGrafter"/>
</dbReference>
<dbReference type="PANTHER" id="PTHR23114">
    <property type="entry name" value="M7GPPPN-MRNA HYDROLASE"/>
    <property type="match status" value="1"/>
</dbReference>
<dbReference type="GO" id="GO:0005737">
    <property type="term" value="C:cytoplasm"/>
    <property type="evidence" value="ECO:0007669"/>
    <property type="project" value="TreeGrafter"/>
</dbReference>
<proteinExistence type="predicted"/>
<dbReference type="NCBIfam" id="NF001937">
    <property type="entry name" value="PRK00714.1-4"/>
    <property type="match status" value="1"/>
</dbReference>
<dbReference type="InterPro" id="IPR022927">
    <property type="entry name" value="RppH"/>
</dbReference>
<dbReference type="PANTHER" id="PTHR23114:SF17">
    <property type="entry name" value="M7GPPPN-MRNA HYDROLASE"/>
    <property type="match status" value="1"/>
</dbReference>
<dbReference type="InterPro" id="IPR000086">
    <property type="entry name" value="NUDIX_hydrolase_dom"/>
</dbReference>
<dbReference type="PRINTS" id="PR00502">
    <property type="entry name" value="NUDIXFAMILY"/>
</dbReference>
<accession>A0A381VIJ3</accession>
<gene>
    <name evidence="4" type="ORF">METZ01_LOCUS93019</name>
</gene>
<evidence type="ECO:0000256" key="2">
    <source>
        <dbReference type="ARBA" id="ARBA00022801"/>
    </source>
</evidence>
<name>A0A381VIJ3_9ZZZZ</name>
<evidence type="ECO:0000256" key="1">
    <source>
        <dbReference type="ARBA" id="ARBA00001936"/>
    </source>
</evidence>
<dbReference type="SUPFAM" id="SSF55811">
    <property type="entry name" value="Nudix"/>
    <property type="match status" value="1"/>
</dbReference>
<dbReference type="Pfam" id="PF00293">
    <property type="entry name" value="NUDIX"/>
    <property type="match status" value="1"/>
</dbReference>
<comment type="cofactor">
    <cofactor evidence="1">
        <name>Mn(2+)</name>
        <dbReference type="ChEBI" id="CHEBI:29035"/>
    </cofactor>
</comment>
<dbReference type="InterPro" id="IPR020476">
    <property type="entry name" value="Nudix_hydrolase"/>
</dbReference>
<organism evidence="4">
    <name type="scientific">marine metagenome</name>
    <dbReference type="NCBI Taxonomy" id="408172"/>
    <lineage>
        <taxon>unclassified sequences</taxon>
        <taxon>metagenomes</taxon>
        <taxon>ecological metagenomes</taxon>
    </lineage>
</organism>
<dbReference type="NCBIfam" id="NF001938">
    <property type="entry name" value="PRK00714.1-5"/>
    <property type="match status" value="1"/>
</dbReference>